<dbReference type="Proteomes" id="UP001457282">
    <property type="component" value="Unassembled WGS sequence"/>
</dbReference>
<name>A0AAW1Y5T5_RUBAR</name>
<feature type="compositionally biased region" description="Basic and acidic residues" evidence="1">
    <location>
        <begin position="8"/>
        <end position="30"/>
    </location>
</feature>
<sequence>MSSSKIAGVRERRAVKEKSDQDCESKEEPKAAAEVASSTLVVIKGEGCRVCGDDDRHIFGCPYEDYVPLGATVCPGYFVICRLCGRDLEQPVGACWMCGKRGGRAMAKACCNCHTSFDHMTGDCPLWKGDRNPANVPEYIADPVMYAEEPVMAEYIEG</sequence>
<dbReference type="AlphaFoldDB" id="A0AAW1Y5T5"/>
<proteinExistence type="predicted"/>
<dbReference type="EMBL" id="JBEDUW010000002">
    <property type="protein sequence ID" value="KAK9943751.1"/>
    <property type="molecule type" value="Genomic_DNA"/>
</dbReference>
<organism evidence="2 3">
    <name type="scientific">Rubus argutus</name>
    <name type="common">Southern blackberry</name>
    <dbReference type="NCBI Taxonomy" id="59490"/>
    <lineage>
        <taxon>Eukaryota</taxon>
        <taxon>Viridiplantae</taxon>
        <taxon>Streptophyta</taxon>
        <taxon>Embryophyta</taxon>
        <taxon>Tracheophyta</taxon>
        <taxon>Spermatophyta</taxon>
        <taxon>Magnoliopsida</taxon>
        <taxon>eudicotyledons</taxon>
        <taxon>Gunneridae</taxon>
        <taxon>Pentapetalae</taxon>
        <taxon>rosids</taxon>
        <taxon>fabids</taxon>
        <taxon>Rosales</taxon>
        <taxon>Rosaceae</taxon>
        <taxon>Rosoideae</taxon>
        <taxon>Rosoideae incertae sedis</taxon>
        <taxon>Rubus</taxon>
    </lineage>
</organism>
<evidence type="ECO:0000256" key="1">
    <source>
        <dbReference type="SAM" id="MobiDB-lite"/>
    </source>
</evidence>
<keyword evidence="3" id="KW-1185">Reference proteome</keyword>
<feature type="region of interest" description="Disordered" evidence="1">
    <location>
        <begin position="1"/>
        <end position="30"/>
    </location>
</feature>
<accession>A0AAW1Y5T5</accession>
<evidence type="ECO:0000313" key="3">
    <source>
        <dbReference type="Proteomes" id="UP001457282"/>
    </source>
</evidence>
<reference evidence="2 3" key="1">
    <citation type="journal article" date="2023" name="G3 (Bethesda)">
        <title>A chromosome-length genome assembly and annotation of blackberry (Rubus argutus, cv. 'Hillquist').</title>
        <authorList>
            <person name="Bruna T."/>
            <person name="Aryal R."/>
            <person name="Dudchenko O."/>
            <person name="Sargent D.J."/>
            <person name="Mead D."/>
            <person name="Buti M."/>
            <person name="Cavallini A."/>
            <person name="Hytonen T."/>
            <person name="Andres J."/>
            <person name="Pham M."/>
            <person name="Weisz D."/>
            <person name="Mascagni F."/>
            <person name="Usai G."/>
            <person name="Natali L."/>
            <person name="Bassil N."/>
            <person name="Fernandez G.E."/>
            <person name="Lomsadze A."/>
            <person name="Armour M."/>
            <person name="Olukolu B."/>
            <person name="Poorten T."/>
            <person name="Britton C."/>
            <person name="Davik J."/>
            <person name="Ashrafi H."/>
            <person name="Aiden E.L."/>
            <person name="Borodovsky M."/>
            <person name="Worthington M."/>
        </authorList>
    </citation>
    <scope>NUCLEOTIDE SEQUENCE [LARGE SCALE GENOMIC DNA]</scope>
    <source>
        <strain evidence="2">PI 553951</strain>
    </source>
</reference>
<gene>
    <name evidence="2" type="ORF">M0R45_009349</name>
</gene>
<protein>
    <submittedName>
        <fullName evidence="2">Uncharacterized protein</fullName>
    </submittedName>
</protein>
<evidence type="ECO:0000313" key="2">
    <source>
        <dbReference type="EMBL" id="KAK9943751.1"/>
    </source>
</evidence>
<comment type="caution">
    <text evidence="2">The sequence shown here is derived from an EMBL/GenBank/DDBJ whole genome shotgun (WGS) entry which is preliminary data.</text>
</comment>